<name>A0ABQ7GCY6_DUNSA</name>
<evidence type="ECO:0000313" key="1">
    <source>
        <dbReference type="EMBL" id="KAF5832455.1"/>
    </source>
</evidence>
<dbReference type="Proteomes" id="UP000815325">
    <property type="component" value="Unassembled WGS sequence"/>
</dbReference>
<protein>
    <recommendedName>
        <fullName evidence="3">Encoded protein</fullName>
    </recommendedName>
</protein>
<comment type="caution">
    <text evidence="1">The sequence shown here is derived from an EMBL/GenBank/DDBJ whole genome shotgun (WGS) entry which is preliminary data.</text>
</comment>
<gene>
    <name evidence="1" type="ORF">DUNSADRAFT_11622</name>
</gene>
<accession>A0ABQ7GCY6</accession>
<evidence type="ECO:0008006" key="3">
    <source>
        <dbReference type="Google" id="ProtNLM"/>
    </source>
</evidence>
<reference evidence="1" key="1">
    <citation type="submission" date="2017-08" db="EMBL/GenBank/DDBJ databases">
        <authorList>
            <person name="Polle J.E."/>
            <person name="Barry K."/>
            <person name="Cushman J."/>
            <person name="Schmutz J."/>
            <person name="Tran D."/>
            <person name="Hathwaick L.T."/>
            <person name="Yim W.C."/>
            <person name="Jenkins J."/>
            <person name="Mckie-Krisberg Z.M."/>
            <person name="Prochnik S."/>
            <person name="Lindquist E."/>
            <person name="Dockter R.B."/>
            <person name="Adam C."/>
            <person name="Molina H."/>
            <person name="Bunkerborg J."/>
            <person name="Jin E."/>
            <person name="Buchheim M."/>
            <person name="Magnuson J."/>
        </authorList>
    </citation>
    <scope>NUCLEOTIDE SEQUENCE</scope>
    <source>
        <strain evidence="1">CCAP 19/18</strain>
    </source>
</reference>
<evidence type="ECO:0000313" key="2">
    <source>
        <dbReference type="Proteomes" id="UP000815325"/>
    </source>
</evidence>
<keyword evidence="2" id="KW-1185">Reference proteome</keyword>
<dbReference type="EMBL" id="MU069871">
    <property type="protein sequence ID" value="KAF5832455.1"/>
    <property type="molecule type" value="Genomic_DNA"/>
</dbReference>
<proteinExistence type="predicted"/>
<sequence length="94" mass="10392">MACHPWPGLQHPCQAPQGDVLVRHGKFLFDWSQVLAVTNAGPWRPVLLQAIQNFKASGALEADIRAALKNHFRSEELDLDLDLGLGPDPKPPVY</sequence>
<organism evidence="1 2">
    <name type="scientific">Dunaliella salina</name>
    <name type="common">Green alga</name>
    <name type="synonym">Protococcus salinus</name>
    <dbReference type="NCBI Taxonomy" id="3046"/>
    <lineage>
        <taxon>Eukaryota</taxon>
        <taxon>Viridiplantae</taxon>
        <taxon>Chlorophyta</taxon>
        <taxon>core chlorophytes</taxon>
        <taxon>Chlorophyceae</taxon>
        <taxon>CS clade</taxon>
        <taxon>Chlamydomonadales</taxon>
        <taxon>Dunaliellaceae</taxon>
        <taxon>Dunaliella</taxon>
    </lineage>
</organism>